<dbReference type="InterPro" id="IPR006311">
    <property type="entry name" value="TAT_signal"/>
</dbReference>
<comment type="subcellular location">
    <subcellularLocation>
        <location evidence="1">Periplasm</location>
    </subcellularLocation>
</comment>
<dbReference type="Gene3D" id="3.40.190.10">
    <property type="entry name" value="Periplasmic binding protein-like II"/>
    <property type="match status" value="1"/>
</dbReference>
<protein>
    <submittedName>
        <fullName evidence="6">ABC transporter substrate-binding protein</fullName>
    </submittedName>
</protein>
<dbReference type="OrthoDB" id="7233744at2"/>
<dbReference type="GO" id="GO:0043190">
    <property type="term" value="C:ATP-binding cassette (ABC) transporter complex"/>
    <property type="evidence" value="ECO:0007669"/>
    <property type="project" value="InterPro"/>
</dbReference>
<organism evidence="6 7">
    <name type="scientific">Teichococcus deserti</name>
    <dbReference type="NCBI Taxonomy" id="1817963"/>
    <lineage>
        <taxon>Bacteria</taxon>
        <taxon>Pseudomonadati</taxon>
        <taxon>Pseudomonadota</taxon>
        <taxon>Alphaproteobacteria</taxon>
        <taxon>Acetobacterales</taxon>
        <taxon>Roseomonadaceae</taxon>
        <taxon>Roseomonas</taxon>
    </lineage>
</organism>
<reference evidence="6 7" key="1">
    <citation type="submission" date="2016-10" db="EMBL/GenBank/DDBJ databases">
        <title>Draft Genome sequence of Roseomonas sp. strain M3.</title>
        <authorList>
            <person name="Subhash Y."/>
            <person name="Lee S."/>
        </authorList>
    </citation>
    <scope>NUCLEOTIDE SEQUENCE [LARGE SCALE GENOMIC DNA]</scope>
    <source>
        <strain evidence="6 7">M3</strain>
    </source>
</reference>
<dbReference type="EMBL" id="MLCO01000279">
    <property type="protein sequence ID" value="ONG47377.1"/>
    <property type="molecule type" value="Genomic_DNA"/>
</dbReference>
<dbReference type="Proteomes" id="UP000188879">
    <property type="component" value="Unassembled WGS sequence"/>
</dbReference>
<dbReference type="GO" id="GO:0015833">
    <property type="term" value="P:peptide transport"/>
    <property type="evidence" value="ECO:0007669"/>
    <property type="project" value="TreeGrafter"/>
</dbReference>
<evidence type="ECO:0000256" key="2">
    <source>
        <dbReference type="ARBA" id="ARBA00005695"/>
    </source>
</evidence>
<dbReference type="Pfam" id="PF00496">
    <property type="entry name" value="SBP_bac_5"/>
    <property type="match status" value="1"/>
</dbReference>
<dbReference type="InterPro" id="IPR030678">
    <property type="entry name" value="Peptide/Ni-bd"/>
</dbReference>
<dbReference type="InterPro" id="IPR000914">
    <property type="entry name" value="SBP_5_dom"/>
</dbReference>
<dbReference type="SUPFAM" id="SSF53850">
    <property type="entry name" value="Periplasmic binding protein-like II"/>
    <property type="match status" value="1"/>
</dbReference>
<feature type="domain" description="Solute-binding protein family 5" evidence="5">
    <location>
        <begin position="82"/>
        <end position="458"/>
    </location>
</feature>
<feature type="chain" id="PRO_5012640681" evidence="4">
    <location>
        <begin position="26"/>
        <end position="546"/>
    </location>
</feature>
<dbReference type="AlphaFoldDB" id="A0A1V2GYK7"/>
<sequence length="546" mass="59949">MFRRQLLNGAAAIAAAATGLPRAAAAQGAAPAAPAPAAPRVLKFIPQADLAVADPIITTAYVSRNHGYLIWDTLYGFDQDYKPQPQMVQSHSVSPDGLQVTMTLRDGLKFHDGAAVTAKDCVASIRRWAARDALGQVMVATLAEEAGKPTGIAAPDDKTITFSFKKPFPLLFEALGKPATPVCFMMPERLAKTDPAVPVKEMIGSGPFRFKADERVPGAKIVYERFADYVPRADGDISWTAGPKKANFDRIEWTVMPDAATASNALQNGEADWWEQPPGDLQALLRRNRNVNLEIQDPTGLMAMARFNHLHPPFNNPAIRRALLGAVNQADFMTAVIGTDKSLWRENVGIFTPDTPLANDAGMEVLTSPRDYDKVKRDLAAAGYKGEKVVLIAASDFPSLNALAQVGHDMLKKCGMNVEFVSTDWGSVVQRRASKEPVEKGGWSMFFTFWAGVDMFNPGVQQAIRGHGQSAWFGWPTAPKLEELRTAWFEAPDLAAQQEIARQIQLQCFQDVPYLPCGQYFQAWAYRRNLSGVLKGLPMFWNVQRS</sequence>
<evidence type="ECO:0000259" key="5">
    <source>
        <dbReference type="Pfam" id="PF00496"/>
    </source>
</evidence>
<dbReference type="PANTHER" id="PTHR30290:SF38">
    <property type="entry name" value="D,D-DIPEPTIDE-BINDING PERIPLASMIC PROTEIN DDPA-RELATED"/>
    <property type="match status" value="1"/>
</dbReference>
<dbReference type="GO" id="GO:0030288">
    <property type="term" value="C:outer membrane-bounded periplasmic space"/>
    <property type="evidence" value="ECO:0007669"/>
    <property type="project" value="UniProtKB-ARBA"/>
</dbReference>
<feature type="signal peptide" evidence="4">
    <location>
        <begin position="1"/>
        <end position="25"/>
    </location>
</feature>
<keyword evidence="3 4" id="KW-0732">Signal</keyword>
<evidence type="ECO:0000313" key="7">
    <source>
        <dbReference type="Proteomes" id="UP000188879"/>
    </source>
</evidence>
<proteinExistence type="inferred from homology"/>
<gene>
    <name evidence="6" type="ORF">BKE38_23435</name>
</gene>
<accession>A0A1V2GYK7</accession>
<evidence type="ECO:0000256" key="1">
    <source>
        <dbReference type="ARBA" id="ARBA00004418"/>
    </source>
</evidence>
<dbReference type="InterPro" id="IPR039424">
    <property type="entry name" value="SBP_5"/>
</dbReference>
<keyword evidence="7" id="KW-1185">Reference proteome</keyword>
<dbReference type="PROSITE" id="PS51318">
    <property type="entry name" value="TAT"/>
    <property type="match status" value="1"/>
</dbReference>
<comment type="caution">
    <text evidence="6">The sequence shown here is derived from an EMBL/GenBank/DDBJ whole genome shotgun (WGS) entry which is preliminary data.</text>
</comment>
<dbReference type="Gene3D" id="3.10.105.10">
    <property type="entry name" value="Dipeptide-binding Protein, Domain 3"/>
    <property type="match status" value="1"/>
</dbReference>
<dbReference type="RefSeq" id="WP_076959706.1">
    <property type="nucleotide sequence ID" value="NZ_MLCO01000279.1"/>
</dbReference>
<dbReference type="GO" id="GO:1904680">
    <property type="term" value="F:peptide transmembrane transporter activity"/>
    <property type="evidence" value="ECO:0007669"/>
    <property type="project" value="TreeGrafter"/>
</dbReference>
<name>A0A1V2GYK7_9PROT</name>
<evidence type="ECO:0000256" key="4">
    <source>
        <dbReference type="SAM" id="SignalP"/>
    </source>
</evidence>
<dbReference type="PANTHER" id="PTHR30290">
    <property type="entry name" value="PERIPLASMIC BINDING COMPONENT OF ABC TRANSPORTER"/>
    <property type="match status" value="1"/>
</dbReference>
<dbReference type="PIRSF" id="PIRSF002741">
    <property type="entry name" value="MppA"/>
    <property type="match status" value="1"/>
</dbReference>
<comment type="similarity">
    <text evidence="2">Belongs to the bacterial solute-binding protein 5 family.</text>
</comment>
<evidence type="ECO:0000256" key="3">
    <source>
        <dbReference type="ARBA" id="ARBA00022729"/>
    </source>
</evidence>
<dbReference type="CDD" id="cd08502">
    <property type="entry name" value="PBP2_NikA_DppA_OppA_like_16"/>
    <property type="match status" value="1"/>
</dbReference>
<evidence type="ECO:0000313" key="6">
    <source>
        <dbReference type="EMBL" id="ONG47377.1"/>
    </source>
</evidence>